<name>A0A8D8LKZ0_9HEMI</name>
<organism evidence="1">
    <name type="scientific">Cacopsylla melanoneura</name>
    <dbReference type="NCBI Taxonomy" id="428564"/>
    <lineage>
        <taxon>Eukaryota</taxon>
        <taxon>Metazoa</taxon>
        <taxon>Ecdysozoa</taxon>
        <taxon>Arthropoda</taxon>
        <taxon>Hexapoda</taxon>
        <taxon>Insecta</taxon>
        <taxon>Pterygota</taxon>
        <taxon>Neoptera</taxon>
        <taxon>Paraneoptera</taxon>
        <taxon>Hemiptera</taxon>
        <taxon>Sternorrhyncha</taxon>
        <taxon>Psylloidea</taxon>
        <taxon>Psyllidae</taxon>
        <taxon>Psyllinae</taxon>
        <taxon>Cacopsylla</taxon>
    </lineage>
</organism>
<sequence length="99" mass="12155">MFSICSVFRQFRYNKKGVDIVVRSLSNIFLYPHHRTLEFISFCRHFFVDKTFSFEIFMQHSTFSYEIFVQHFSFSYEFSMQHFLTISYGVFTFRAKFDM</sequence>
<reference evidence="1" key="1">
    <citation type="submission" date="2021-05" db="EMBL/GenBank/DDBJ databases">
        <authorList>
            <person name="Alioto T."/>
            <person name="Alioto T."/>
            <person name="Gomez Garrido J."/>
        </authorList>
    </citation>
    <scope>NUCLEOTIDE SEQUENCE</scope>
</reference>
<dbReference type="EMBL" id="HBUF01011820">
    <property type="protein sequence ID" value="CAG6608448.1"/>
    <property type="molecule type" value="Transcribed_RNA"/>
</dbReference>
<dbReference type="AlphaFoldDB" id="A0A8D8LKZ0"/>
<proteinExistence type="predicted"/>
<accession>A0A8D8LKZ0</accession>
<evidence type="ECO:0000313" key="1">
    <source>
        <dbReference type="EMBL" id="CAG6608448.1"/>
    </source>
</evidence>
<dbReference type="EMBL" id="HBUF01011821">
    <property type="protein sequence ID" value="CAG6608449.1"/>
    <property type="molecule type" value="Transcribed_RNA"/>
</dbReference>
<protein>
    <submittedName>
        <fullName evidence="1">Uncharacterized protein</fullName>
    </submittedName>
</protein>